<dbReference type="RefSeq" id="WP_093785998.1">
    <property type="nucleotide sequence ID" value="NZ_FNIE01000009.1"/>
</dbReference>
<evidence type="ECO:0008006" key="4">
    <source>
        <dbReference type="Google" id="ProtNLM"/>
    </source>
</evidence>
<dbReference type="OrthoDB" id="3868008at2"/>
<gene>
    <name evidence="2" type="ORF">SAMN05216259_10984</name>
</gene>
<evidence type="ECO:0000313" key="2">
    <source>
        <dbReference type="EMBL" id="SDO34023.1"/>
    </source>
</evidence>
<evidence type="ECO:0000313" key="3">
    <source>
        <dbReference type="Proteomes" id="UP000199341"/>
    </source>
</evidence>
<keyword evidence="3" id="KW-1185">Reference proteome</keyword>
<dbReference type="STRING" id="310781.SAMN05216259_10984"/>
<evidence type="ECO:0000256" key="1">
    <source>
        <dbReference type="SAM" id="MobiDB-lite"/>
    </source>
</evidence>
<accession>A0A1H0IRR4</accession>
<proteinExistence type="predicted"/>
<name>A0A1H0IRR4_9ACTN</name>
<dbReference type="Proteomes" id="UP000199341">
    <property type="component" value="Unassembled WGS sequence"/>
</dbReference>
<dbReference type="AlphaFoldDB" id="A0A1H0IRR4"/>
<sequence>MTNNGWQQQQGPWRPPQPQLYAQQLRQQQFELPLQLKGPFLQEFAPQGGYKHHGAQVASVVFYRNGGHSVITVRGAQHHDKPLMGRPTSVCLIARGRHQVSFEMNLPTRGDQADFICAVDVNWEVADFHLVAEKRVVDVEKMLRPPLLARLRSITRRHGLEGAQAADEAIQTELAAGHWSGFGSDIGLVTQVFVRIDLGRAAADHNQELVKVRHEATVQSAVDRAAAERVQANLADARRLIEAGEAEQYAVLLAQDPARAGEILGTLQAQAREQRRDALDYLSRLIDKGVVQRHQIDGPVRQMLDYARSVSADIFDNGLPQPATGLVPPPSAGPADTAPPIPPAADAPPLPPHPPAVTWPNGGAGQKEPDDEPGA</sequence>
<reference evidence="2 3" key="1">
    <citation type="submission" date="2016-10" db="EMBL/GenBank/DDBJ databases">
        <authorList>
            <person name="de Groot N.N."/>
        </authorList>
    </citation>
    <scope>NUCLEOTIDE SEQUENCE [LARGE SCALE GENOMIC DNA]</scope>
    <source>
        <strain evidence="2 3">CGMCC 4.2022</strain>
    </source>
</reference>
<feature type="compositionally biased region" description="Pro residues" evidence="1">
    <location>
        <begin position="327"/>
        <end position="357"/>
    </location>
</feature>
<dbReference type="EMBL" id="FNIE01000009">
    <property type="protein sequence ID" value="SDO34023.1"/>
    <property type="molecule type" value="Genomic_DNA"/>
</dbReference>
<organism evidence="2 3">
    <name type="scientific">Actinacidiphila guanduensis</name>
    <dbReference type="NCBI Taxonomy" id="310781"/>
    <lineage>
        <taxon>Bacteria</taxon>
        <taxon>Bacillati</taxon>
        <taxon>Actinomycetota</taxon>
        <taxon>Actinomycetes</taxon>
        <taxon>Kitasatosporales</taxon>
        <taxon>Streptomycetaceae</taxon>
        <taxon>Actinacidiphila</taxon>
    </lineage>
</organism>
<protein>
    <recommendedName>
        <fullName evidence="4">Band 7 domain-containing protein</fullName>
    </recommendedName>
</protein>
<feature type="region of interest" description="Disordered" evidence="1">
    <location>
        <begin position="321"/>
        <end position="375"/>
    </location>
</feature>